<dbReference type="AlphaFoldDB" id="A0A1G7L0D8"/>
<organism evidence="1 2">
    <name type="scientific">Thermus arciformis</name>
    <dbReference type="NCBI Taxonomy" id="482827"/>
    <lineage>
        <taxon>Bacteria</taxon>
        <taxon>Thermotogati</taxon>
        <taxon>Deinococcota</taxon>
        <taxon>Deinococci</taxon>
        <taxon>Thermales</taxon>
        <taxon>Thermaceae</taxon>
        <taxon>Thermus</taxon>
    </lineage>
</organism>
<dbReference type="STRING" id="482827.SAMN04488243_1544"/>
<protein>
    <submittedName>
        <fullName evidence="1">Uncharacterized protein</fullName>
    </submittedName>
</protein>
<dbReference type="RefSeq" id="WP_093008639.1">
    <property type="nucleotide sequence ID" value="NZ_FNBC01000054.1"/>
</dbReference>
<reference evidence="2" key="1">
    <citation type="submission" date="2016-10" db="EMBL/GenBank/DDBJ databases">
        <authorList>
            <person name="Varghese N."/>
            <person name="Submissions S."/>
        </authorList>
    </citation>
    <scope>NUCLEOTIDE SEQUENCE [LARGE SCALE GENOMIC DNA]</scope>
    <source>
        <strain evidence="2">CGMCC 1.6992</strain>
    </source>
</reference>
<name>A0A1G7L0D8_9DEIN</name>
<evidence type="ECO:0000313" key="1">
    <source>
        <dbReference type="EMBL" id="SDF42967.1"/>
    </source>
</evidence>
<dbReference type="Proteomes" id="UP000199446">
    <property type="component" value="Unassembled WGS sequence"/>
</dbReference>
<sequence>MVDPNQVIYPRSRLQLVAVLFNGGANSYSVVLVRWREEETEGEVWPYALGIRWNGGPDPKDKGGPLSSGRPIWYILPKDLVPWVLEGLLQRPETDRTALALAREKLLGKGEEKR</sequence>
<dbReference type="OrthoDB" id="7283415at2"/>
<accession>A0A1G7L0D8</accession>
<dbReference type="EMBL" id="FNBC01000054">
    <property type="protein sequence ID" value="SDF42967.1"/>
    <property type="molecule type" value="Genomic_DNA"/>
</dbReference>
<gene>
    <name evidence="1" type="ORF">SAMN04488243_1544</name>
</gene>
<evidence type="ECO:0000313" key="2">
    <source>
        <dbReference type="Proteomes" id="UP000199446"/>
    </source>
</evidence>
<keyword evidence="2" id="KW-1185">Reference proteome</keyword>
<proteinExistence type="predicted"/>